<dbReference type="GO" id="GO:0043461">
    <property type="term" value="P:proton-transporting ATP synthase complex assembly"/>
    <property type="evidence" value="ECO:0007669"/>
    <property type="project" value="InterPro"/>
</dbReference>
<proteinExistence type="inferred from homology"/>
<reference evidence="4 5" key="1">
    <citation type="submission" date="2016-10" db="EMBL/GenBank/DDBJ databases">
        <authorList>
            <person name="Varghese N."/>
            <person name="Submissions S."/>
        </authorList>
    </citation>
    <scope>NUCLEOTIDE SEQUENCE [LARGE SCALE GENOMIC DNA]</scope>
    <source>
        <strain evidence="4 5">FF3</strain>
    </source>
</reference>
<evidence type="ECO:0000256" key="3">
    <source>
        <dbReference type="ARBA" id="ARBA00023186"/>
    </source>
</evidence>
<comment type="caution">
    <text evidence="4">The sequence shown here is derived from an EMBL/GenBank/DDBJ whole genome shotgun (WGS) entry which is preliminary data.</text>
</comment>
<sequence>MSAWKAKRFWKTAEIRPEAGGYGVYLDTRPVKTPAKAPLVLPSEGFAEAVRAEWEAVDEQIDPTRMPFTRTANAAIDKVSVQQAEVADMIADYGGTDLLCYRAEAPEALRQRQNAGWDPLLDWADETFGARLAVTSGVMHLSQDAAALVPLRRAVHACTRFQLAALHDLVSLSGSLVIGLAVARGQNEPQALWELSRIDETWQEEQWGEDEEAQNQTALKRAAFLHAAEVWRLSEDQ</sequence>
<comment type="similarity">
    <text evidence="1">Belongs to the ATP12 family.</text>
</comment>
<keyword evidence="2" id="KW-0809">Transit peptide</keyword>
<dbReference type="PANTHER" id="PTHR21013">
    <property type="entry name" value="ATP SYNTHASE MITOCHONDRIAL F1 COMPLEX ASSEMBLY FACTOR 2/ATP12 PROTEIN, MITOCHONDRIAL PRECURSOR"/>
    <property type="match status" value="1"/>
</dbReference>
<evidence type="ECO:0000313" key="5">
    <source>
        <dbReference type="Proteomes" id="UP000182932"/>
    </source>
</evidence>
<accession>A0A975ZLB7</accession>
<dbReference type="RefSeq" id="WP_074834243.1">
    <property type="nucleotide sequence ID" value="NZ_CBDCHJ010000006.1"/>
</dbReference>
<dbReference type="GeneID" id="80816335"/>
<organism evidence="4 5">
    <name type="scientific">Marinovum algicola</name>
    <dbReference type="NCBI Taxonomy" id="42444"/>
    <lineage>
        <taxon>Bacteria</taxon>
        <taxon>Pseudomonadati</taxon>
        <taxon>Pseudomonadota</taxon>
        <taxon>Alphaproteobacteria</taxon>
        <taxon>Rhodobacterales</taxon>
        <taxon>Roseobacteraceae</taxon>
        <taxon>Marinovum</taxon>
    </lineage>
</organism>
<dbReference type="PANTHER" id="PTHR21013:SF10">
    <property type="entry name" value="ATP SYNTHASE MITOCHONDRIAL F1 COMPLEX ASSEMBLY FACTOR 2"/>
    <property type="match status" value="1"/>
</dbReference>
<evidence type="ECO:0000313" key="4">
    <source>
        <dbReference type="EMBL" id="SEI51117.1"/>
    </source>
</evidence>
<evidence type="ECO:0000256" key="1">
    <source>
        <dbReference type="ARBA" id="ARBA00008231"/>
    </source>
</evidence>
<dbReference type="AlphaFoldDB" id="A0A975ZLB7"/>
<dbReference type="EMBL" id="FNYY01000001">
    <property type="protein sequence ID" value="SEI51117.1"/>
    <property type="molecule type" value="Genomic_DNA"/>
</dbReference>
<dbReference type="InterPro" id="IPR011419">
    <property type="entry name" value="ATP12_ATP_synth-F1-assembly"/>
</dbReference>
<dbReference type="Pfam" id="PF07542">
    <property type="entry name" value="ATP12"/>
    <property type="match status" value="1"/>
</dbReference>
<gene>
    <name evidence="4" type="ORF">SAMN04487940_10157</name>
</gene>
<keyword evidence="5" id="KW-1185">Reference proteome</keyword>
<dbReference type="SUPFAM" id="SSF160909">
    <property type="entry name" value="ATP12-like"/>
    <property type="match status" value="1"/>
</dbReference>
<evidence type="ECO:0000256" key="2">
    <source>
        <dbReference type="ARBA" id="ARBA00022946"/>
    </source>
</evidence>
<dbReference type="InterPro" id="IPR023335">
    <property type="entry name" value="ATP12_ortho_dom_sf"/>
</dbReference>
<keyword evidence="3" id="KW-0143">Chaperone</keyword>
<dbReference type="Proteomes" id="UP000182932">
    <property type="component" value="Unassembled WGS sequence"/>
</dbReference>
<dbReference type="Gene3D" id="3.30.2180.10">
    <property type="entry name" value="ATP12-like"/>
    <property type="match status" value="1"/>
</dbReference>
<name>A0A975ZLB7_9RHOB</name>
<dbReference type="Gene3D" id="1.10.3580.10">
    <property type="entry name" value="ATP12 ATPase"/>
    <property type="match status" value="1"/>
</dbReference>
<protein>
    <submittedName>
        <fullName evidence="4">Chaperone required for the assembly of the F1-ATPase</fullName>
    </submittedName>
</protein>
<dbReference type="InterPro" id="IPR042272">
    <property type="entry name" value="ATP12_ATP_synth-F1-assembly_N"/>
</dbReference>